<sequence>KIILFAEAVFCTVITMEGLTALVLFLRFIRMFPLYRAIGASIFRSVSVFCNAGFDLMSNFKSLIPFVNDPAVKITKMLLIEYKNPSTLGKFQLYGKIHANFFKSITPRTVGSNTIDIASLNQPTILLLTVLMFIGGSLRGTVGGIKTTTFMVLVFLMVNAYRELTPIVISERTIPLKTIRKAVFIFCFALTLILISIFLILFNQGNESSFLKVLFEVTSAFGTVGLTTGIAPHLSTFAGLVIILIMFIGRVGPLTMMVSFGFRKTRAIPQYPEEDVAVG</sequence>
<dbReference type="Pfam" id="PF02386">
    <property type="entry name" value="TrkH"/>
    <property type="match status" value="1"/>
</dbReference>
<evidence type="ECO:0000256" key="8">
    <source>
        <dbReference type="SAM" id="Phobius"/>
    </source>
</evidence>
<dbReference type="GO" id="GO:0008324">
    <property type="term" value="F:monoatomic cation transmembrane transporter activity"/>
    <property type="evidence" value="ECO:0007669"/>
    <property type="project" value="InterPro"/>
</dbReference>
<reference evidence="9 10" key="1">
    <citation type="submission" date="2018-01" db="EMBL/GenBank/DDBJ databases">
        <title>Metagenomic assembled genomes from two thermal pools in the Uzon Caldera, Kamchatka, Russia.</title>
        <authorList>
            <person name="Wilkins L."/>
            <person name="Ettinger C."/>
        </authorList>
    </citation>
    <scope>NUCLEOTIDE SEQUENCE [LARGE SCALE GENOMIC DNA]</scope>
    <source>
        <strain evidence="9">ARK-10</strain>
    </source>
</reference>
<dbReference type="PANTHER" id="PTHR32024:SF1">
    <property type="entry name" value="KTR SYSTEM POTASSIUM UPTAKE PROTEIN B"/>
    <property type="match status" value="1"/>
</dbReference>
<evidence type="ECO:0000256" key="4">
    <source>
        <dbReference type="ARBA" id="ARBA00022692"/>
    </source>
</evidence>
<keyword evidence="7 8" id="KW-0472">Membrane</keyword>
<feature type="transmembrane region" description="Helical" evidence="8">
    <location>
        <begin position="237"/>
        <end position="262"/>
    </location>
</feature>
<feature type="transmembrane region" description="Helical" evidence="8">
    <location>
        <begin position="6"/>
        <end position="26"/>
    </location>
</feature>
<dbReference type="Proteomes" id="UP000236910">
    <property type="component" value="Unassembled WGS sequence"/>
</dbReference>
<comment type="subcellular location">
    <subcellularLocation>
        <location evidence="1">Cell membrane</location>
        <topology evidence="1">Multi-pass membrane protein</topology>
    </subcellularLocation>
</comment>
<keyword evidence="5 8" id="KW-1133">Transmembrane helix</keyword>
<keyword evidence="6" id="KW-0406">Ion transport</keyword>
<dbReference type="GO" id="GO:0030001">
    <property type="term" value="P:metal ion transport"/>
    <property type="evidence" value="ECO:0007669"/>
    <property type="project" value="UniProtKB-ARBA"/>
</dbReference>
<evidence type="ECO:0000256" key="2">
    <source>
        <dbReference type="ARBA" id="ARBA00022448"/>
    </source>
</evidence>
<evidence type="ECO:0000256" key="7">
    <source>
        <dbReference type="ARBA" id="ARBA00023136"/>
    </source>
</evidence>
<dbReference type="PANTHER" id="PTHR32024">
    <property type="entry name" value="TRK SYSTEM POTASSIUM UPTAKE PROTEIN TRKG-RELATED"/>
    <property type="match status" value="1"/>
</dbReference>
<evidence type="ECO:0000256" key="1">
    <source>
        <dbReference type="ARBA" id="ARBA00004651"/>
    </source>
</evidence>
<feature type="transmembrane region" description="Helical" evidence="8">
    <location>
        <begin position="117"/>
        <end position="138"/>
    </location>
</feature>
<feature type="transmembrane region" description="Helical" evidence="8">
    <location>
        <begin position="144"/>
        <end position="161"/>
    </location>
</feature>
<evidence type="ECO:0000256" key="3">
    <source>
        <dbReference type="ARBA" id="ARBA00022475"/>
    </source>
</evidence>
<evidence type="ECO:0000256" key="6">
    <source>
        <dbReference type="ARBA" id="ARBA00023065"/>
    </source>
</evidence>
<keyword evidence="4 8" id="KW-0812">Transmembrane</keyword>
<evidence type="ECO:0000313" key="10">
    <source>
        <dbReference type="Proteomes" id="UP000236910"/>
    </source>
</evidence>
<evidence type="ECO:0000256" key="5">
    <source>
        <dbReference type="ARBA" id="ARBA00022989"/>
    </source>
</evidence>
<comment type="caution">
    <text evidence="9">The sequence shown here is derived from an EMBL/GenBank/DDBJ whole genome shotgun (WGS) entry which is preliminary data.</text>
</comment>
<evidence type="ECO:0000313" key="9">
    <source>
        <dbReference type="EMBL" id="PMP81592.1"/>
    </source>
</evidence>
<accession>A0A2J6X4Z6</accession>
<feature type="non-terminal residue" evidence="9">
    <location>
        <position position="1"/>
    </location>
</feature>
<dbReference type="InterPro" id="IPR003445">
    <property type="entry name" value="Cat_transpt"/>
</dbReference>
<keyword evidence="2" id="KW-0813">Transport</keyword>
<proteinExistence type="predicted"/>
<name>A0A2J6X4Z6_9BACT</name>
<organism evidence="9 10">
    <name type="scientific">Caldisericum exile</name>
    <dbReference type="NCBI Taxonomy" id="693075"/>
    <lineage>
        <taxon>Bacteria</taxon>
        <taxon>Pseudomonadati</taxon>
        <taxon>Caldisericota/Cryosericota group</taxon>
        <taxon>Caldisericota</taxon>
        <taxon>Caldisericia</taxon>
        <taxon>Caldisericales</taxon>
        <taxon>Caldisericaceae</taxon>
        <taxon>Caldisericum</taxon>
    </lineage>
</organism>
<dbReference type="AlphaFoldDB" id="A0A2J6X4Z6"/>
<gene>
    <name evidence="9" type="ORF">C0175_05165</name>
</gene>
<dbReference type="EMBL" id="PNIX01000301">
    <property type="protein sequence ID" value="PMP81592.1"/>
    <property type="molecule type" value="Genomic_DNA"/>
</dbReference>
<keyword evidence="3" id="KW-1003">Cell membrane</keyword>
<dbReference type="GO" id="GO:0005886">
    <property type="term" value="C:plasma membrane"/>
    <property type="evidence" value="ECO:0007669"/>
    <property type="project" value="UniProtKB-SubCell"/>
</dbReference>
<feature type="transmembrane region" description="Helical" evidence="8">
    <location>
        <begin position="182"/>
        <end position="202"/>
    </location>
</feature>
<protein>
    <submittedName>
        <fullName evidence="9">Trk family potassium uptake protein</fullName>
    </submittedName>
</protein>